<name>A0A2T7PAJ5_POMCA</name>
<sequence>MDFYKRVKKIPTPALQSLLLGERECSNCELKIVHQLIRAGADVSQAPVRLLWQSPHCSQSRYSMIRYLVLCGSRIQADDLDNKLFPNQTEKFRKWLQEQFVHQISLQRLCRTAVRGSLRKRGRDIQESVNLLPVPQKMKQFLNVSEFWTYMSKNQIADRRCSVCSQNCLE</sequence>
<protein>
    <recommendedName>
        <fullName evidence="1">SOCS box domain-containing protein</fullName>
    </recommendedName>
</protein>
<evidence type="ECO:0000313" key="2">
    <source>
        <dbReference type="EMBL" id="PVD30433.1"/>
    </source>
</evidence>
<dbReference type="AlphaFoldDB" id="A0A2T7PAJ5"/>
<dbReference type="InterPro" id="IPR036036">
    <property type="entry name" value="SOCS_box-like_dom_sf"/>
</dbReference>
<evidence type="ECO:0000259" key="1">
    <source>
        <dbReference type="PROSITE" id="PS50225"/>
    </source>
</evidence>
<dbReference type="SUPFAM" id="SSF158235">
    <property type="entry name" value="SOCS box-like"/>
    <property type="match status" value="1"/>
</dbReference>
<feature type="domain" description="SOCS box" evidence="1">
    <location>
        <begin position="105"/>
        <end position="148"/>
    </location>
</feature>
<reference evidence="2 3" key="1">
    <citation type="submission" date="2018-04" db="EMBL/GenBank/DDBJ databases">
        <title>The genome of golden apple snail Pomacea canaliculata provides insight into stress tolerance and invasive adaptation.</title>
        <authorList>
            <person name="Liu C."/>
            <person name="Liu B."/>
            <person name="Ren Y."/>
            <person name="Zhang Y."/>
            <person name="Wang H."/>
            <person name="Li S."/>
            <person name="Jiang F."/>
            <person name="Yin L."/>
            <person name="Zhang G."/>
            <person name="Qian W."/>
            <person name="Fan W."/>
        </authorList>
    </citation>
    <scope>NUCLEOTIDE SEQUENCE [LARGE SCALE GENOMIC DNA]</scope>
    <source>
        <strain evidence="2">SZHN2017</strain>
        <tissue evidence="2">Muscle</tissue>
    </source>
</reference>
<organism evidence="2 3">
    <name type="scientific">Pomacea canaliculata</name>
    <name type="common">Golden apple snail</name>
    <dbReference type="NCBI Taxonomy" id="400727"/>
    <lineage>
        <taxon>Eukaryota</taxon>
        <taxon>Metazoa</taxon>
        <taxon>Spiralia</taxon>
        <taxon>Lophotrochozoa</taxon>
        <taxon>Mollusca</taxon>
        <taxon>Gastropoda</taxon>
        <taxon>Caenogastropoda</taxon>
        <taxon>Architaenioglossa</taxon>
        <taxon>Ampullarioidea</taxon>
        <taxon>Ampullariidae</taxon>
        <taxon>Pomacea</taxon>
    </lineage>
</organism>
<dbReference type="Gene3D" id="1.10.750.20">
    <property type="entry name" value="SOCS box"/>
    <property type="match status" value="1"/>
</dbReference>
<dbReference type="EMBL" id="PZQS01000005">
    <property type="protein sequence ID" value="PVD30433.1"/>
    <property type="molecule type" value="Genomic_DNA"/>
</dbReference>
<dbReference type="InterPro" id="IPR001496">
    <property type="entry name" value="SOCS_box"/>
</dbReference>
<dbReference type="SMART" id="SM00969">
    <property type="entry name" value="SOCS_box"/>
    <property type="match status" value="1"/>
</dbReference>
<dbReference type="PROSITE" id="PS50225">
    <property type="entry name" value="SOCS"/>
    <property type="match status" value="1"/>
</dbReference>
<accession>A0A2T7PAJ5</accession>
<evidence type="ECO:0000313" key="3">
    <source>
        <dbReference type="Proteomes" id="UP000245119"/>
    </source>
</evidence>
<gene>
    <name evidence="2" type="ORF">C0Q70_09699</name>
</gene>
<proteinExistence type="predicted"/>
<dbReference type="Proteomes" id="UP000245119">
    <property type="component" value="Linkage Group LG5"/>
</dbReference>
<dbReference type="OrthoDB" id="6120662at2759"/>
<comment type="caution">
    <text evidence="2">The sequence shown here is derived from an EMBL/GenBank/DDBJ whole genome shotgun (WGS) entry which is preliminary data.</text>
</comment>
<dbReference type="Pfam" id="PF07525">
    <property type="entry name" value="SOCS_box"/>
    <property type="match status" value="1"/>
</dbReference>
<dbReference type="GO" id="GO:0035556">
    <property type="term" value="P:intracellular signal transduction"/>
    <property type="evidence" value="ECO:0007669"/>
    <property type="project" value="InterPro"/>
</dbReference>
<keyword evidence="3" id="KW-1185">Reference proteome</keyword>